<proteinExistence type="predicted"/>
<dbReference type="GO" id="GO:0005524">
    <property type="term" value="F:ATP binding"/>
    <property type="evidence" value="ECO:0007669"/>
    <property type="project" value="UniProtKB-KW"/>
</dbReference>
<dbReference type="PROSITE" id="PS50893">
    <property type="entry name" value="ABC_TRANSPORTER_2"/>
    <property type="match status" value="1"/>
</dbReference>
<dbReference type="PROSITE" id="PS00211">
    <property type="entry name" value="ABC_TRANSPORTER_1"/>
    <property type="match status" value="1"/>
</dbReference>
<sequence length="242" mass="27132">MLELKNISKSFGGVKAVDKVSFKVEKGQITALIGPNGAGKTSLFDIITGLVEPDEGEIIFAGQNIDKMEGYKRARLGISRIFQQVRLFGNLSLAQHLRLVQDNEDMKFWKNIFWPGRIDNKKYQDFLADFGLKKELDTVVSDLSYGQRKLLQIAMAVFHPHQLLMLDEPVAGVNSVAQNQIEQIILGLKQKGHTILLIDHDMDFVRRLSDKVIAFDAGRILTSGSAQEVLSDMRVVESYLGQ</sequence>
<dbReference type="GO" id="GO:0016887">
    <property type="term" value="F:ATP hydrolysis activity"/>
    <property type="evidence" value="ECO:0007669"/>
    <property type="project" value="InterPro"/>
</dbReference>
<name>A0A2M6W360_9BACT</name>
<accession>A0A2M6W360</accession>
<dbReference type="CDD" id="cd03219">
    <property type="entry name" value="ABC_Mj1267_LivG_branched"/>
    <property type="match status" value="1"/>
</dbReference>
<dbReference type="PANTHER" id="PTHR45772:SF8">
    <property type="entry name" value="HIGH-AFFINITY BRANCHED-CHAIN AMINO ACID TRANSPORT ATP-BINDING PROTEIN"/>
    <property type="match status" value="1"/>
</dbReference>
<evidence type="ECO:0000313" key="5">
    <source>
        <dbReference type="EMBL" id="PIT87229.1"/>
    </source>
</evidence>
<organism evidence="5 6">
    <name type="scientific">Candidatus Magasanikbacteria bacterium CG10_big_fil_rev_8_21_14_0_10_40_10</name>
    <dbReference type="NCBI Taxonomy" id="1974648"/>
    <lineage>
        <taxon>Bacteria</taxon>
        <taxon>Candidatus Magasanikiibacteriota</taxon>
    </lineage>
</organism>
<dbReference type="SUPFAM" id="SSF52540">
    <property type="entry name" value="P-loop containing nucleoside triphosphate hydrolases"/>
    <property type="match status" value="1"/>
</dbReference>
<dbReference type="Gene3D" id="3.40.50.300">
    <property type="entry name" value="P-loop containing nucleotide triphosphate hydrolases"/>
    <property type="match status" value="1"/>
</dbReference>
<dbReference type="SMART" id="SM00382">
    <property type="entry name" value="AAA"/>
    <property type="match status" value="1"/>
</dbReference>
<keyword evidence="1" id="KW-0813">Transport</keyword>
<dbReference type="Proteomes" id="UP000231183">
    <property type="component" value="Unassembled WGS sequence"/>
</dbReference>
<evidence type="ECO:0000256" key="1">
    <source>
        <dbReference type="ARBA" id="ARBA00022448"/>
    </source>
</evidence>
<dbReference type="AlphaFoldDB" id="A0A2M6W360"/>
<dbReference type="InterPro" id="IPR017871">
    <property type="entry name" value="ABC_transporter-like_CS"/>
</dbReference>
<feature type="domain" description="ABC transporter" evidence="4">
    <location>
        <begin position="2"/>
        <end position="242"/>
    </location>
</feature>
<dbReference type="InterPro" id="IPR003593">
    <property type="entry name" value="AAA+_ATPase"/>
</dbReference>
<evidence type="ECO:0000256" key="2">
    <source>
        <dbReference type="ARBA" id="ARBA00022741"/>
    </source>
</evidence>
<dbReference type="InterPro" id="IPR051120">
    <property type="entry name" value="ABC_AA/LPS_Transport"/>
</dbReference>
<dbReference type="GO" id="GO:0005886">
    <property type="term" value="C:plasma membrane"/>
    <property type="evidence" value="ECO:0007669"/>
    <property type="project" value="TreeGrafter"/>
</dbReference>
<dbReference type="Pfam" id="PF00005">
    <property type="entry name" value="ABC_tran"/>
    <property type="match status" value="1"/>
</dbReference>
<comment type="caution">
    <text evidence="5">The sequence shown here is derived from an EMBL/GenBank/DDBJ whole genome shotgun (WGS) entry which is preliminary data.</text>
</comment>
<evidence type="ECO:0000256" key="3">
    <source>
        <dbReference type="ARBA" id="ARBA00022840"/>
    </source>
</evidence>
<evidence type="ECO:0000259" key="4">
    <source>
        <dbReference type="PROSITE" id="PS50893"/>
    </source>
</evidence>
<dbReference type="PANTHER" id="PTHR45772">
    <property type="entry name" value="CONSERVED COMPONENT OF ABC TRANSPORTER FOR NATURAL AMINO ACIDS-RELATED"/>
    <property type="match status" value="1"/>
</dbReference>
<keyword evidence="2" id="KW-0547">Nucleotide-binding</keyword>
<reference evidence="6" key="1">
    <citation type="submission" date="2017-09" db="EMBL/GenBank/DDBJ databases">
        <title>Depth-based differentiation of microbial function through sediment-hosted aquifers and enrichment of novel symbionts in the deep terrestrial subsurface.</title>
        <authorList>
            <person name="Probst A.J."/>
            <person name="Ladd B."/>
            <person name="Jarett J.K."/>
            <person name="Geller-Mcgrath D.E."/>
            <person name="Sieber C.M.K."/>
            <person name="Emerson J.B."/>
            <person name="Anantharaman K."/>
            <person name="Thomas B.C."/>
            <person name="Malmstrom R."/>
            <person name="Stieglmeier M."/>
            <person name="Klingl A."/>
            <person name="Woyke T."/>
            <person name="Ryan C.M."/>
            <person name="Banfield J.F."/>
        </authorList>
    </citation>
    <scope>NUCLEOTIDE SEQUENCE [LARGE SCALE GENOMIC DNA]</scope>
</reference>
<evidence type="ECO:0000313" key="6">
    <source>
        <dbReference type="Proteomes" id="UP000231183"/>
    </source>
</evidence>
<dbReference type="EMBL" id="PFBX01000045">
    <property type="protein sequence ID" value="PIT87229.1"/>
    <property type="molecule type" value="Genomic_DNA"/>
</dbReference>
<dbReference type="InterPro" id="IPR003439">
    <property type="entry name" value="ABC_transporter-like_ATP-bd"/>
</dbReference>
<keyword evidence="3" id="KW-0067">ATP-binding</keyword>
<dbReference type="InterPro" id="IPR027417">
    <property type="entry name" value="P-loop_NTPase"/>
</dbReference>
<protein>
    <recommendedName>
        <fullName evidence="4">ABC transporter domain-containing protein</fullName>
    </recommendedName>
</protein>
<gene>
    <name evidence="5" type="ORF">COU31_03980</name>
</gene>